<proteinExistence type="predicted"/>
<organism evidence="1">
    <name type="scientific">Planktothricoides raciborskii GIHE-MW2</name>
    <dbReference type="NCBI Taxonomy" id="2792601"/>
    <lineage>
        <taxon>Bacteria</taxon>
        <taxon>Bacillati</taxon>
        <taxon>Cyanobacteriota</taxon>
        <taxon>Cyanophyceae</taxon>
        <taxon>Oscillatoriophycideae</taxon>
        <taxon>Oscillatoriales</taxon>
        <taxon>Oscillatoriaceae</taxon>
        <taxon>Planktothricoides</taxon>
    </lineage>
</organism>
<dbReference type="AlphaFoldDB" id="A0AAU8JE57"/>
<sequence>MQITIDLPPDLEQDLIRQATQSNIPLPTLILQVLRHQMQPPSTSVSQWSETILSYQGVSDFPAFESYRDEFPLANRNYFNAKKNLQF</sequence>
<gene>
    <name evidence="1" type="ORF">ABWT76_000224</name>
</gene>
<dbReference type="RefSeq" id="WP_231636645.1">
    <property type="nucleotide sequence ID" value="NZ_CP159837.1"/>
</dbReference>
<accession>A0AAU8JE57</accession>
<reference evidence="1" key="1">
    <citation type="submission" date="2024-07" db="EMBL/GenBank/DDBJ databases">
        <authorList>
            <person name="Kim Y.J."/>
            <person name="Jeong J.Y."/>
        </authorList>
    </citation>
    <scope>NUCLEOTIDE SEQUENCE</scope>
    <source>
        <strain evidence="1">GIHE-MW2</strain>
    </source>
</reference>
<dbReference type="EMBL" id="CP159837">
    <property type="protein sequence ID" value="XCM37461.1"/>
    <property type="molecule type" value="Genomic_DNA"/>
</dbReference>
<name>A0AAU8JE57_9CYAN</name>
<protein>
    <submittedName>
        <fullName evidence="1">Uncharacterized protein</fullName>
    </submittedName>
</protein>
<evidence type="ECO:0000313" key="1">
    <source>
        <dbReference type="EMBL" id="XCM37461.1"/>
    </source>
</evidence>